<dbReference type="RefSeq" id="WP_144076741.1">
    <property type="nucleotide sequence ID" value="NZ_CP076129.1"/>
</dbReference>
<evidence type="ECO:0000313" key="1">
    <source>
        <dbReference type="EMBL" id="QWG10088.1"/>
    </source>
</evidence>
<gene>
    <name evidence="1" type="ORF">KM029_20615</name>
</gene>
<dbReference type="Proteomes" id="UP000682802">
    <property type="component" value="Chromosome 2"/>
</dbReference>
<dbReference type="EMBL" id="CP076129">
    <property type="protein sequence ID" value="QWG10088.1"/>
    <property type="molecule type" value="Genomic_DNA"/>
</dbReference>
<name>A0ABX8H359_9BACT</name>
<reference evidence="1 2" key="1">
    <citation type="submission" date="2021-05" db="EMBL/GenBank/DDBJ databases">
        <title>Comparative genomic studies on the polysaccharide-degrading batcterial strains of the Flammeovirga genus.</title>
        <authorList>
            <person name="Zewei F."/>
            <person name="Zheng Z."/>
            <person name="Yu L."/>
            <person name="Ruyue G."/>
            <person name="Yanhong M."/>
            <person name="Yuanyuan C."/>
            <person name="Jingyan G."/>
            <person name="Wenjun H."/>
        </authorList>
    </citation>
    <scope>NUCLEOTIDE SEQUENCE [LARGE SCALE GENOMIC DNA]</scope>
    <source>
        <strain evidence="1 2">YS10</strain>
    </source>
</reference>
<accession>A0ABX8H359</accession>
<evidence type="ECO:0000313" key="2">
    <source>
        <dbReference type="Proteomes" id="UP000682802"/>
    </source>
</evidence>
<organism evidence="1 2">
    <name type="scientific">Flammeovirga kamogawensis</name>
    <dbReference type="NCBI Taxonomy" id="373891"/>
    <lineage>
        <taxon>Bacteria</taxon>
        <taxon>Pseudomonadati</taxon>
        <taxon>Bacteroidota</taxon>
        <taxon>Cytophagia</taxon>
        <taxon>Cytophagales</taxon>
        <taxon>Flammeovirgaceae</taxon>
        <taxon>Flammeovirga</taxon>
    </lineage>
</organism>
<proteinExistence type="predicted"/>
<sequence>MFINTITQWDFQTNQSRYNEFVFEPVIDSGDQYLFDNTKDFYLHNVGVWGITNIGENNTLEFEVGGDMNESNKSISFYTKRKLNNSSQYIHRLTTANPFELVHVTFRDSFFNTLGLEGGYIKEGTSYIVPICWLQWFSTNYNRNIQMDKARIALETVAILSTLGTSSGTIAALEVSMSSTDIFITLNKDAIKENYGQDGEDFINDWDLLTGLYGGAILVNGGYKLSRSVIKKSYQKVVNSKQFRTTLESFSNVFNKIAVQSGKATAWSKAFLELSHYTLLDLASFSSSNFKASLRNNLYAVVVKAEMEYQIAKFEYSSTGDLIFKELSLADDVGNYERIGQLTDINYHNGTIVTKGNLGIYEDLATNTFWLKVLDDDVDALIANQTFKSIEYNDFIKTVPDFVGENATKNESLAKWAYYYWGTDDWDKLYKLFVDNNLNKWGAINWPPFNGAKSITEVKKGNQLEGLVFDRFQTSESLGGSFASPVRSTSHGVEDLVYTYDSRALSNNIEEGTYYLKFKFKSNLPENLALEYGEAIPWFNLSGNAEQVKSSLYFQDLLADELIEVVEKLKYQNGEWITVLSKSVGADLAGKIDEGLEAILNNKLSDELKAHFINDFNYKNADGNAPFKDFFDAVDAREAESFVIAWSKAYKNTDLSRQLRSNEVVLNFIKSKGNQLPQSEIDAIFDNINYPVKEILEDTQGRLTIVLERGGSSSNKVISVHPIKGGGYITTPYSRAYSPDANPSIAVELSDNRLVPDYSIGEGRQYLCAESELALNQRIQAAIEKQKNIVEIEMTGYRNSNV</sequence>
<keyword evidence="2" id="KW-1185">Reference proteome</keyword>
<protein>
    <submittedName>
        <fullName evidence="1">Uncharacterized protein</fullName>
    </submittedName>
</protein>